<accession>A0A0R2PFB7</accession>
<dbReference type="PANTHER" id="PTHR30606:SF10">
    <property type="entry name" value="PHOSPHATIDYLINOSITOL MANNOSIDE ACYLTRANSFERASE"/>
    <property type="match status" value="1"/>
</dbReference>
<dbReference type="NCBIfam" id="NF005919">
    <property type="entry name" value="PRK07920.1"/>
    <property type="match status" value="1"/>
</dbReference>
<keyword evidence="2" id="KW-1003">Cell membrane</keyword>
<dbReference type="PANTHER" id="PTHR30606">
    <property type="entry name" value="LIPID A BIOSYNTHESIS LAUROYL ACYLTRANSFERASE"/>
    <property type="match status" value="1"/>
</dbReference>
<comment type="caution">
    <text evidence="7">The sequence shown here is derived from an EMBL/GenBank/DDBJ whole genome shotgun (WGS) entry which is preliminary data.</text>
</comment>
<keyword evidence="6 7" id="KW-0012">Acyltransferase</keyword>
<name>A0A0R2PFB7_9ACTN</name>
<dbReference type="EMBL" id="LIAM01000004">
    <property type="protein sequence ID" value="KRO36597.1"/>
    <property type="molecule type" value="Genomic_DNA"/>
</dbReference>
<gene>
    <name evidence="7" type="ORF">ABR54_01100</name>
</gene>
<evidence type="ECO:0000256" key="4">
    <source>
        <dbReference type="ARBA" id="ARBA00022679"/>
    </source>
</evidence>
<dbReference type="Pfam" id="PF03279">
    <property type="entry name" value="Lip_A_acyltrans"/>
    <property type="match status" value="1"/>
</dbReference>
<proteinExistence type="predicted"/>
<keyword evidence="3" id="KW-0997">Cell inner membrane</keyword>
<protein>
    <submittedName>
        <fullName evidence="7">Lauroyl acyltransferase</fullName>
    </submittedName>
</protein>
<evidence type="ECO:0000256" key="6">
    <source>
        <dbReference type="ARBA" id="ARBA00023315"/>
    </source>
</evidence>
<keyword evidence="4 7" id="KW-0808">Transferase</keyword>
<dbReference type="GO" id="GO:0009247">
    <property type="term" value="P:glycolipid biosynthetic process"/>
    <property type="evidence" value="ECO:0007669"/>
    <property type="project" value="UniProtKB-ARBA"/>
</dbReference>
<sequence length="301" mass="34037">MLKRPATVKDNLTAYLYFAGWRLVRWLPEKTAYKLAYRIADYLVKKNGKSTKRLRANLERTQPIMTSLNLDLLVIDGMRSYMRYWCDTFRFPDWSADRVAATVTVTNEHLLLDAIEAKKGVIVALPHAGNWDHAGAYFCAKGIPLVTVAERLKPEKLFLKFLAYRQAMGMEVLPLDGRVIGTLAQRLRQGALVALVADRDLSASGIDVDFFNARARMPAGPALLALKTQAPLITAFVSYTETGIHIEFRSVTIPNVGEEGAKVQEIVQITAKHFQDGISQTPQDWHMLQRIWIDSDFRERT</sequence>
<evidence type="ECO:0000256" key="5">
    <source>
        <dbReference type="ARBA" id="ARBA00023136"/>
    </source>
</evidence>
<dbReference type="AlphaFoldDB" id="A0A0R2PFB7"/>
<dbReference type="Proteomes" id="UP000053274">
    <property type="component" value="Unassembled WGS sequence"/>
</dbReference>
<dbReference type="GO" id="GO:0016746">
    <property type="term" value="F:acyltransferase activity"/>
    <property type="evidence" value="ECO:0007669"/>
    <property type="project" value="UniProtKB-KW"/>
</dbReference>
<dbReference type="InterPro" id="IPR004960">
    <property type="entry name" value="LipA_acyltrans"/>
</dbReference>
<dbReference type="CDD" id="cd07984">
    <property type="entry name" value="LPLAT_LABLAT-like"/>
    <property type="match status" value="1"/>
</dbReference>
<evidence type="ECO:0000256" key="1">
    <source>
        <dbReference type="ARBA" id="ARBA00004533"/>
    </source>
</evidence>
<evidence type="ECO:0000313" key="7">
    <source>
        <dbReference type="EMBL" id="KRO36597.1"/>
    </source>
</evidence>
<keyword evidence="5" id="KW-0472">Membrane</keyword>
<organism evidence="7 8">
    <name type="scientific">Actinobacteria bacterium BACL15 MAG-120619-bin91</name>
    <dbReference type="NCBI Taxonomy" id="1655562"/>
    <lineage>
        <taxon>Bacteria</taxon>
        <taxon>Bacillati</taxon>
        <taxon>Actinomycetota</taxon>
        <taxon>Actinomycetes</taxon>
        <taxon>Actinomycetes incertae sedis</taxon>
        <taxon>ac1 cluster</taxon>
    </lineage>
</organism>
<evidence type="ECO:0000313" key="8">
    <source>
        <dbReference type="Proteomes" id="UP000053274"/>
    </source>
</evidence>
<evidence type="ECO:0000256" key="3">
    <source>
        <dbReference type="ARBA" id="ARBA00022519"/>
    </source>
</evidence>
<reference evidence="7 8" key="1">
    <citation type="submission" date="2015-10" db="EMBL/GenBank/DDBJ databases">
        <title>Metagenome-Assembled Genomes uncover a global brackish microbiome.</title>
        <authorList>
            <person name="Hugerth L.W."/>
            <person name="Larsson J."/>
            <person name="Alneberg J."/>
            <person name="Lindh M.V."/>
            <person name="Legrand C."/>
            <person name="Pinhassi J."/>
            <person name="Andersson A.F."/>
        </authorList>
    </citation>
    <scope>NUCLEOTIDE SEQUENCE [LARGE SCALE GENOMIC DNA]</scope>
    <source>
        <strain evidence="7">BACL15 MAG-120619-bin91</strain>
    </source>
</reference>
<evidence type="ECO:0000256" key="2">
    <source>
        <dbReference type="ARBA" id="ARBA00022475"/>
    </source>
</evidence>
<comment type="subcellular location">
    <subcellularLocation>
        <location evidence="1">Cell inner membrane</location>
    </subcellularLocation>
</comment>
<dbReference type="GO" id="GO:0005886">
    <property type="term" value="C:plasma membrane"/>
    <property type="evidence" value="ECO:0007669"/>
    <property type="project" value="UniProtKB-SubCell"/>
</dbReference>